<dbReference type="SMART" id="SM00342">
    <property type="entry name" value="HTH_ARAC"/>
    <property type="match status" value="1"/>
</dbReference>
<organism evidence="5 6">
    <name type="scientific">Shinella granuli</name>
    <dbReference type="NCBI Taxonomy" id="323621"/>
    <lineage>
        <taxon>Bacteria</taxon>
        <taxon>Pseudomonadati</taxon>
        <taxon>Pseudomonadota</taxon>
        <taxon>Alphaproteobacteria</taxon>
        <taxon>Hyphomicrobiales</taxon>
        <taxon>Rhizobiaceae</taxon>
        <taxon>Shinella</taxon>
    </lineage>
</organism>
<comment type="caution">
    <text evidence="5">The sequence shown here is derived from an EMBL/GenBank/DDBJ whole genome shotgun (WGS) entry which is preliminary data.</text>
</comment>
<accession>A0A4R2CL64</accession>
<dbReference type="InterPro" id="IPR018062">
    <property type="entry name" value="HTH_AraC-typ_CS"/>
</dbReference>
<evidence type="ECO:0000313" key="6">
    <source>
        <dbReference type="Proteomes" id="UP000295351"/>
    </source>
</evidence>
<dbReference type="InterPro" id="IPR052158">
    <property type="entry name" value="INH-QAR"/>
</dbReference>
<dbReference type="PANTHER" id="PTHR43130">
    <property type="entry name" value="ARAC-FAMILY TRANSCRIPTIONAL REGULATOR"/>
    <property type="match status" value="1"/>
</dbReference>
<keyword evidence="6" id="KW-1185">Reference proteome</keyword>
<dbReference type="Gene3D" id="1.10.10.60">
    <property type="entry name" value="Homeodomain-like"/>
    <property type="match status" value="1"/>
</dbReference>
<evidence type="ECO:0000256" key="2">
    <source>
        <dbReference type="ARBA" id="ARBA00023125"/>
    </source>
</evidence>
<evidence type="ECO:0000256" key="1">
    <source>
        <dbReference type="ARBA" id="ARBA00023015"/>
    </source>
</evidence>
<keyword evidence="3" id="KW-0804">Transcription</keyword>
<reference evidence="5 6" key="1">
    <citation type="submission" date="2019-03" db="EMBL/GenBank/DDBJ databases">
        <title>Genomic Encyclopedia of Type Strains, Phase IV (KMG-IV): sequencing the most valuable type-strain genomes for metagenomic binning, comparative biology and taxonomic classification.</title>
        <authorList>
            <person name="Goeker M."/>
        </authorList>
    </citation>
    <scope>NUCLEOTIDE SEQUENCE [LARGE SCALE GENOMIC DNA]</scope>
    <source>
        <strain evidence="5 6">DSM 18401</strain>
    </source>
</reference>
<dbReference type="InterPro" id="IPR002818">
    <property type="entry name" value="DJ-1/PfpI"/>
</dbReference>
<dbReference type="SUPFAM" id="SSF46689">
    <property type="entry name" value="Homeodomain-like"/>
    <property type="match status" value="2"/>
</dbReference>
<dbReference type="EMBL" id="SLVX01000013">
    <property type="protein sequence ID" value="TCN41541.1"/>
    <property type="molecule type" value="Genomic_DNA"/>
</dbReference>
<dbReference type="PANTHER" id="PTHR43130:SF3">
    <property type="entry name" value="HTH-TYPE TRANSCRIPTIONAL REGULATOR RV1931C"/>
    <property type="match status" value="1"/>
</dbReference>
<dbReference type="PRINTS" id="PR00032">
    <property type="entry name" value="HTHARAC"/>
</dbReference>
<dbReference type="AlphaFoldDB" id="A0A4R2CL64"/>
<evidence type="ECO:0000256" key="3">
    <source>
        <dbReference type="ARBA" id="ARBA00023163"/>
    </source>
</evidence>
<dbReference type="SUPFAM" id="SSF52317">
    <property type="entry name" value="Class I glutamine amidotransferase-like"/>
    <property type="match status" value="1"/>
</dbReference>
<dbReference type="InterPro" id="IPR020449">
    <property type="entry name" value="Tscrpt_reg_AraC-type_HTH"/>
</dbReference>
<evidence type="ECO:0000259" key="4">
    <source>
        <dbReference type="PROSITE" id="PS01124"/>
    </source>
</evidence>
<proteinExistence type="predicted"/>
<sequence length="333" mass="36562">MRIFFDDFHMSKKAPRQGPLDITIVLLPESSIMSLASALDPMRAANRVVPEPVFRWTILSPLGKPVLLTCGVEIRVDGAFADVTSGDALLVIAGFNQERHADRSFVSRLKKVARRFDVVAGIESGCWLLARSGLLDGRDATAHWEELEDFAAAFPALNVRADRFVTDGPLWTSGGASPTFDMMLHLVRERFGSAVALDVASVFVYDETHAATDAQPLVSLGRLGEHQPELAAAIRLMERTIDRPLTIAALARRLGFSTRKLETLFTAGLGTGPGKYYLRLRLTAAQRLVRDTSLSIQDVALRSGFDSLSAFSRAFRNHFGASPLKLRAEQRAK</sequence>
<evidence type="ECO:0000313" key="5">
    <source>
        <dbReference type="EMBL" id="TCN41541.1"/>
    </source>
</evidence>
<keyword evidence="2" id="KW-0238">DNA-binding</keyword>
<dbReference type="GO" id="GO:0003700">
    <property type="term" value="F:DNA-binding transcription factor activity"/>
    <property type="evidence" value="ECO:0007669"/>
    <property type="project" value="InterPro"/>
</dbReference>
<dbReference type="GO" id="GO:0043565">
    <property type="term" value="F:sequence-specific DNA binding"/>
    <property type="evidence" value="ECO:0007669"/>
    <property type="project" value="InterPro"/>
</dbReference>
<dbReference type="Gene3D" id="3.40.50.880">
    <property type="match status" value="1"/>
</dbReference>
<dbReference type="PROSITE" id="PS00041">
    <property type="entry name" value="HTH_ARAC_FAMILY_1"/>
    <property type="match status" value="1"/>
</dbReference>
<dbReference type="Pfam" id="PF12833">
    <property type="entry name" value="HTH_18"/>
    <property type="match status" value="1"/>
</dbReference>
<dbReference type="InterPro" id="IPR018060">
    <property type="entry name" value="HTH_AraC"/>
</dbReference>
<dbReference type="CDD" id="cd03136">
    <property type="entry name" value="GATase1_AraC_ArgR_like"/>
    <property type="match status" value="1"/>
</dbReference>
<dbReference type="InterPro" id="IPR029062">
    <property type="entry name" value="Class_I_gatase-like"/>
</dbReference>
<dbReference type="PROSITE" id="PS01124">
    <property type="entry name" value="HTH_ARAC_FAMILY_2"/>
    <property type="match status" value="1"/>
</dbReference>
<dbReference type="Proteomes" id="UP000295351">
    <property type="component" value="Unassembled WGS sequence"/>
</dbReference>
<keyword evidence="1" id="KW-0805">Transcription regulation</keyword>
<protein>
    <submittedName>
        <fullName evidence="5">AraC family transcriptional regulator with amidase-like domain</fullName>
    </submittedName>
</protein>
<dbReference type="InterPro" id="IPR009057">
    <property type="entry name" value="Homeodomain-like_sf"/>
</dbReference>
<name>A0A4R2CL64_SHIGR</name>
<dbReference type="Pfam" id="PF01965">
    <property type="entry name" value="DJ-1_PfpI"/>
    <property type="match status" value="1"/>
</dbReference>
<feature type="domain" description="HTH araC/xylS-type" evidence="4">
    <location>
        <begin position="231"/>
        <end position="329"/>
    </location>
</feature>
<gene>
    <name evidence="5" type="ORF">EV665_113137</name>
</gene>